<dbReference type="GO" id="GO:0042597">
    <property type="term" value="C:periplasmic space"/>
    <property type="evidence" value="ECO:0007669"/>
    <property type="project" value="UniProtKB-SubCell"/>
</dbReference>
<dbReference type="NCBIfam" id="NF009358">
    <property type="entry name" value="PRK12713.1"/>
    <property type="match status" value="1"/>
</dbReference>
<dbReference type="Gene3D" id="1.10.530.10">
    <property type="match status" value="1"/>
</dbReference>
<keyword evidence="6" id="KW-0574">Periplasm</keyword>
<dbReference type="OMA" id="GHETGWG"/>
<evidence type="ECO:0000259" key="11">
    <source>
        <dbReference type="SMART" id="SM00047"/>
    </source>
</evidence>
<dbReference type="NCBIfam" id="TIGR02541">
    <property type="entry name" value="flagell_FlgJ"/>
    <property type="match status" value="1"/>
</dbReference>
<dbReference type="PANTHER" id="PTHR33308">
    <property type="entry name" value="PEPTIDOGLYCAN HYDROLASE FLGJ"/>
    <property type="match status" value="1"/>
</dbReference>
<dbReference type="PANTHER" id="PTHR33308:SF9">
    <property type="entry name" value="PEPTIDOGLYCAN HYDROLASE FLGJ"/>
    <property type="match status" value="1"/>
</dbReference>
<dbReference type="InterPro" id="IPR013377">
    <property type="entry name" value="FlgJ"/>
</dbReference>
<dbReference type="GO" id="GO:0004040">
    <property type="term" value="F:amidase activity"/>
    <property type="evidence" value="ECO:0007669"/>
    <property type="project" value="InterPro"/>
</dbReference>
<dbReference type="Proteomes" id="UP000255014">
    <property type="component" value="Unassembled WGS sequence"/>
</dbReference>
<dbReference type="GeneID" id="69601292"/>
<dbReference type="GO" id="GO:0071555">
    <property type="term" value="P:cell wall organization"/>
    <property type="evidence" value="ECO:0007669"/>
    <property type="project" value="UniProtKB-KW"/>
</dbReference>
<evidence type="ECO:0000313" key="13">
    <source>
        <dbReference type="Proteomes" id="UP000255014"/>
    </source>
</evidence>
<dbReference type="GO" id="GO:0044780">
    <property type="term" value="P:bacterial-type flagellum assembly"/>
    <property type="evidence" value="ECO:0007669"/>
    <property type="project" value="InterPro"/>
</dbReference>
<comment type="similarity">
    <text evidence="3">In the N-terminal section; belongs to the FlgJ family.</text>
</comment>
<evidence type="ECO:0000256" key="4">
    <source>
        <dbReference type="ARBA" id="ARBA00007974"/>
    </source>
</evidence>
<dbReference type="Pfam" id="PF10135">
    <property type="entry name" value="Rod-binding"/>
    <property type="match status" value="1"/>
</dbReference>
<dbReference type="SMART" id="SM00047">
    <property type="entry name" value="LYZ2"/>
    <property type="match status" value="1"/>
</dbReference>
<evidence type="ECO:0000256" key="7">
    <source>
        <dbReference type="ARBA" id="ARBA00022801"/>
    </source>
</evidence>
<evidence type="ECO:0000256" key="5">
    <source>
        <dbReference type="ARBA" id="ARBA00013433"/>
    </source>
</evidence>
<dbReference type="Pfam" id="PF01832">
    <property type="entry name" value="Glucosaminidase"/>
    <property type="match status" value="1"/>
</dbReference>
<evidence type="ECO:0000256" key="9">
    <source>
        <dbReference type="ARBA" id="ARBA00023316"/>
    </source>
</evidence>
<gene>
    <name evidence="12" type="primary">flgJ</name>
    <name evidence="12" type="ORF">NCTC10911_01728</name>
</gene>
<dbReference type="FunFam" id="2.10.70.40:FF:000001">
    <property type="entry name" value="Flagellar assembly peptidoglycan hydrolase FlgJ"/>
    <property type="match status" value="1"/>
</dbReference>
<comment type="similarity">
    <text evidence="4">In the C-terminal section; belongs to the glycosyl hydrolase 73 family.</text>
</comment>
<sequence length="340" mass="36663">MSFVSYTSRPGVQESVFDLGRLADLKRDAVKAPDGQRQQTEVARQFEALFLQMMLKRMREATPKEGLFDSQQTEMLQGMADEQLALQLASPDIGLAQALLGQMQQGQPPVPAAAAAGGDAAAARALAGTAAPAPLVRDLRGNYVQPDPAPRREVNALLDVLRSNRARDRAMAAAEGAPSHVVDFVSRMSRAANVAAQQSGVPARLILGQAALESGWGRRELRHEDGSTSYNLFGIKAGASWKGKVVNVMTTEYVDGVAQKLVQSFRAYSSYEESFSDYARLIGNSPRYEAAVTQAGNEIEAARRIQEAGYATDPRYAEKLISIMGQLRTSVARADFSGGL</sequence>
<name>A0A381A139_BORPT</name>
<keyword evidence="7 12" id="KW-0378">Hydrolase</keyword>
<evidence type="ECO:0000256" key="10">
    <source>
        <dbReference type="ARBA" id="ARBA00030835"/>
    </source>
</evidence>
<keyword evidence="8 12" id="KW-0326">Glycosidase</keyword>
<dbReference type="InterPro" id="IPR002901">
    <property type="entry name" value="MGlyc_endo_b_GlcNAc-like_dom"/>
</dbReference>
<dbReference type="InterPro" id="IPR019301">
    <property type="entry name" value="Flagellar_prot_FlgJ_N"/>
</dbReference>
<feature type="domain" description="Mannosyl-glycoprotein endo-beta-N-acetylglucosamidase-like" evidence="11">
    <location>
        <begin position="174"/>
        <end position="335"/>
    </location>
</feature>
<dbReference type="RefSeq" id="WP_010930328.1">
    <property type="nucleotide sequence ID" value="NZ_AP024746.1"/>
</dbReference>
<comment type="function">
    <text evidence="1">Flagellum-specific muramidase which hydrolyzes the peptidoglycan layer to assemble the rod structure in the periplasmic space.</text>
</comment>
<comment type="subcellular location">
    <subcellularLocation>
        <location evidence="2">Periplasm</location>
    </subcellularLocation>
</comment>
<dbReference type="AlphaFoldDB" id="A0A381A139"/>
<organism evidence="12 13">
    <name type="scientific">Bordetella pertussis</name>
    <dbReference type="NCBI Taxonomy" id="520"/>
    <lineage>
        <taxon>Bacteria</taxon>
        <taxon>Pseudomonadati</taxon>
        <taxon>Pseudomonadota</taxon>
        <taxon>Betaproteobacteria</taxon>
        <taxon>Burkholderiales</taxon>
        <taxon>Alcaligenaceae</taxon>
        <taxon>Bordetella</taxon>
    </lineage>
</organism>
<evidence type="ECO:0000313" key="12">
    <source>
        <dbReference type="EMBL" id="SUV64697.1"/>
    </source>
</evidence>
<dbReference type="PRINTS" id="PR01002">
    <property type="entry name" value="FLGFLGJ"/>
</dbReference>
<dbReference type="SMR" id="A0A381A139"/>
<dbReference type="EMBL" id="UFTT01000002">
    <property type="protein sequence ID" value="SUV64697.1"/>
    <property type="molecule type" value="Genomic_DNA"/>
</dbReference>
<protein>
    <recommendedName>
        <fullName evidence="5">Peptidoglycan hydrolase FlgJ</fullName>
    </recommendedName>
    <alternativeName>
        <fullName evidence="10">Muramidase FlgJ</fullName>
    </alternativeName>
</protein>
<keyword evidence="9" id="KW-0961">Cell wall biogenesis/degradation</keyword>
<evidence type="ECO:0000256" key="8">
    <source>
        <dbReference type="ARBA" id="ARBA00023295"/>
    </source>
</evidence>
<reference evidence="12 13" key="1">
    <citation type="submission" date="2018-06" db="EMBL/GenBank/DDBJ databases">
        <authorList>
            <consortium name="Pathogen Informatics"/>
            <person name="Doyle S."/>
        </authorList>
    </citation>
    <scope>NUCLEOTIDE SEQUENCE [LARGE SCALE GENOMIC DNA]</scope>
    <source>
        <strain evidence="12 13">NCTC10911</strain>
    </source>
</reference>
<evidence type="ECO:0000256" key="1">
    <source>
        <dbReference type="ARBA" id="ARBA00002954"/>
    </source>
</evidence>
<dbReference type="InterPro" id="IPR051056">
    <property type="entry name" value="Glycosyl_Hydrolase_73"/>
</dbReference>
<evidence type="ECO:0000256" key="3">
    <source>
        <dbReference type="ARBA" id="ARBA00006880"/>
    </source>
</evidence>
<dbReference type="Gene3D" id="2.10.70.40">
    <property type="entry name" value="peptidoglycan hydrolase"/>
    <property type="match status" value="1"/>
</dbReference>
<evidence type="ECO:0000256" key="6">
    <source>
        <dbReference type="ARBA" id="ARBA00022764"/>
    </source>
</evidence>
<proteinExistence type="inferred from homology"/>
<dbReference type="GO" id="GO:0016798">
    <property type="term" value="F:hydrolase activity, acting on glycosyl bonds"/>
    <property type="evidence" value="ECO:0007669"/>
    <property type="project" value="UniProtKB-KW"/>
</dbReference>
<evidence type="ECO:0000256" key="2">
    <source>
        <dbReference type="ARBA" id="ARBA00004418"/>
    </source>
</evidence>
<dbReference type="GO" id="GO:0071973">
    <property type="term" value="P:bacterial-type flagellum-dependent cell motility"/>
    <property type="evidence" value="ECO:0007669"/>
    <property type="project" value="TreeGrafter"/>
</dbReference>
<accession>A0A381A139</accession>